<gene>
    <name evidence="8" type="primary">pepA</name>
    <name evidence="10" type="ORF">GCM10022255_021760</name>
</gene>
<dbReference type="InterPro" id="IPR023042">
    <property type="entry name" value="Peptidase_M17_leu_NH2_pept"/>
</dbReference>
<dbReference type="PRINTS" id="PR00481">
    <property type="entry name" value="LAMNOPPTDASE"/>
</dbReference>
<evidence type="ECO:0000256" key="3">
    <source>
        <dbReference type="ARBA" id="ARBA00009528"/>
    </source>
</evidence>
<feature type="binding site" evidence="8">
    <location>
        <position position="259"/>
    </location>
    <ligand>
        <name>Mn(2+)</name>
        <dbReference type="ChEBI" id="CHEBI:29035"/>
        <label>2</label>
    </ligand>
</feature>
<dbReference type="Pfam" id="PF00883">
    <property type="entry name" value="Peptidase_M17"/>
    <property type="match status" value="1"/>
</dbReference>
<evidence type="ECO:0000256" key="8">
    <source>
        <dbReference type="HAMAP-Rule" id="MF_00181"/>
    </source>
</evidence>
<dbReference type="Pfam" id="PF02789">
    <property type="entry name" value="Peptidase_M17_N"/>
    <property type="match status" value="1"/>
</dbReference>
<comment type="catalytic activity">
    <reaction evidence="1 8">
        <text>Release of an N-terminal amino acid, Xaa-|-Yaa-, in which Xaa is preferably Leu, but may be other amino acids including Pro although not Arg or Lys, and Yaa may be Pro. Amino acid amides and methyl esters are also readily hydrolyzed, but rates on arylamides are exceedingly low.</text>
        <dbReference type="EC" id="3.4.11.1"/>
    </reaction>
</comment>
<feature type="binding site" evidence="8">
    <location>
        <position position="338"/>
    </location>
    <ligand>
        <name>Mn(2+)</name>
        <dbReference type="ChEBI" id="CHEBI:29035"/>
        <label>2</label>
    </ligand>
</feature>
<keyword evidence="5 8" id="KW-0645">Protease</keyword>
<accession>A0ABP8D4D6</accession>
<feature type="binding site" evidence="8">
    <location>
        <position position="254"/>
    </location>
    <ligand>
        <name>Mn(2+)</name>
        <dbReference type="ChEBI" id="CHEBI:29035"/>
        <label>2</label>
    </ligand>
</feature>
<evidence type="ECO:0000256" key="2">
    <source>
        <dbReference type="ARBA" id="ARBA00000967"/>
    </source>
</evidence>
<comment type="function">
    <text evidence="7 8">Presumably involved in the processing and regular turnover of intracellular proteins. Catalyzes the removal of unsubstituted N-terminal amino acids from various peptides.</text>
</comment>
<dbReference type="InterPro" id="IPR000819">
    <property type="entry name" value="Peptidase_M17_C"/>
</dbReference>
<organism evidence="10 11">
    <name type="scientific">Dactylosporangium darangshiense</name>
    <dbReference type="NCBI Taxonomy" id="579108"/>
    <lineage>
        <taxon>Bacteria</taxon>
        <taxon>Bacillati</taxon>
        <taxon>Actinomycetota</taxon>
        <taxon>Actinomycetes</taxon>
        <taxon>Micromonosporales</taxon>
        <taxon>Micromonosporaceae</taxon>
        <taxon>Dactylosporangium</taxon>
    </lineage>
</organism>
<dbReference type="SUPFAM" id="SSF53187">
    <property type="entry name" value="Zn-dependent exopeptidases"/>
    <property type="match status" value="1"/>
</dbReference>
<keyword evidence="6 8" id="KW-0378">Hydrolase</keyword>
<reference evidence="11" key="1">
    <citation type="journal article" date="2019" name="Int. J. Syst. Evol. Microbiol.">
        <title>The Global Catalogue of Microorganisms (GCM) 10K type strain sequencing project: providing services to taxonomists for standard genome sequencing and annotation.</title>
        <authorList>
            <consortium name="The Broad Institute Genomics Platform"/>
            <consortium name="The Broad Institute Genome Sequencing Center for Infectious Disease"/>
            <person name="Wu L."/>
            <person name="Ma J."/>
        </authorList>
    </citation>
    <scope>NUCLEOTIDE SEQUENCE [LARGE SCALE GENOMIC DNA]</scope>
    <source>
        <strain evidence="11">JCM 17441</strain>
    </source>
</reference>
<dbReference type="RefSeq" id="WP_345123991.1">
    <property type="nucleotide sequence ID" value="NZ_BAABAT010000004.1"/>
</dbReference>
<evidence type="ECO:0000259" key="9">
    <source>
        <dbReference type="PROSITE" id="PS00631"/>
    </source>
</evidence>
<keyword evidence="4 8" id="KW-0031">Aminopeptidase</keyword>
<dbReference type="CDD" id="cd00433">
    <property type="entry name" value="Peptidase_M17"/>
    <property type="match status" value="1"/>
</dbReference>
<feature type="active site" evidence="8">
    <location>
        <position position="340"/>
    </location>
</feature>
<evidence type="ECO:0000256" key="1">
    <source>
        <dbReference type="ARBA" id="ARBA00000135"/>
    </source>
</evidence>
<comment type="caution">
    <text evidence="10">The sequence shown here is derived from an EMBL/GenBank/DDBJ whole genome shotgun (WGS) entry which is preliminary data.</text>
</comment>
<feature type="binding site" evidence="8">
    <location>
        <position position="336"/>
    </location>
    <ligand>
        <name>Mn(2+)</name>
        <dbReference type="ChEBI" id="CHEBI:29035"/>
        <label>1</label>
    </ligand>
</feature>
<dbReference type="EC" id="3.4.11.10" evidence="8"/>
<keyword evidence="8" id="KW-0479">Metal-binding</keyword>
<dbReference type="Gene3D" id="3.40.220.10">
    <property type="entry name" value="Leucine Aminopeptidase, subunit E, domain 1"/>
    <property type="match status" value="1"/>
</dbReference>
<evidence type="ECO:0000256" key="7">
    <source>
        <dbReference type="ARBA" id="ARBA00049972"/>
    </source>
</evidence>
<dbReference type="PANTHER" id="PTHR11963">
    <property type="entry name" value="LEUCINE AMINOPEPTIDASE-RELATED"/>
    <property type="match status" value="1"/>
</dbReference>
<evidence type="ECO:0000313" key="10">
    <source>
        <dbReference type="EMBL" id="GAA4247123.1"/>
    </source>
</evidence>
<dbReference type="SUPFAM" id="SSF52949">
    <property type="entry name" value="Macro domain-like"/>
    <property type="match status" value="1"/>
</dbReference>
<evidence type="ECO:0000313" key="11">
    <source>
        <dbReference type="Proteomes" id="UP001500620"/>
    </source>
</evidence>
<dbReference type="InterPro" id="IPR043472">
    <property type="entry name" value="Macro_dom-like"/>
</dbReference>
<feature type="active site" evidence="8">
    <location>
        <position position="266"/>
    </location>
</feature>
<evidence type="ECO:0000256" key="4">
    <source>
        <dbReference type="ARBA" id="ARBA00022438"/>
    </source>
</evidence>
<dbReference type="Gene3D" id="3.40.630.10">
    <property type="entry name" value="Zn peptidases"/>
    <property type="match status" value="1"/>
</dbReference>
<feature type="binding site" evidence="8">
    <location>
        <position position="338"/>
    </location>
    <ligand>
        <name>Mn(2+)</name>
        <dbReference type="ChEBI" id="CHEBI:29035"/>
        <label>1</label>
    </ligand>
</feature>
<keyword evidence="8" id="KW-0464">Manganese</keyword>
<evidence type="ECO:0000256" key="5">
    <source>
        <dbReference type="ARBA" id="ARBA00022670"/>
    </source>
</evidence>
<comment type="cofactor">
    <cofactor evidence="8">
        <name>Mn(2+)</name>
        <dbReference type="ChEBI" id="CHEBI:29035"/>
    </cofactor>
    <text evidence="8">Binds 2 manganese ions per subunit.</text>
</comment>
<feature type="binding site" evidence="8">
    <location>
        <position position="259"/>
    </location>
    <ligand>
        <name>Mn(2+)</name>
        <dbReference type="ChEBI" id="CHEBI:29035"/>
        <label>1</label>
    </ligand>
</feature>
<comment type="subcellular location">
    <subcellularLocation>
        <location evidence="8">Cytoplasm</location>
    </subcellularLocation>
</comment>
<evidence type="ECO:0000256" key="6">
    <source>
        <dbReference type="ARBA" id="ARBA00022801"/>
    </source>
</evidence>
<dbReference type="Proteomes" id="UP001500620">
    <property type="component" value="Unassembled WGS sequence"/>
</dbReference>
<dbReference type="InterPro" id="IPR008283">
    <property type="entry name" value="Peptidase_M17_N"/>
</dbReference>
<dbReference type="HAMAP" id="MF_00181">
    <property type="entry name" value="Cytosol_peptidase_M17"/>
    <property type="match status" value="1"/>
</dbReference>
<comment type="similarity">
    <text evidence="3 8">Belongs to the peptidase M17 family.</text>
</comment>
<dbReference type="PROSITE" id="PS00631">
    <property type="entry name" value="CYTOSOL_AP"/>
    <property type="match status" value="1"/>
</dbReference>
<protein>
    <recommendedName>
        <fullName evidence="8">Probable cytosol aminopeptidase</fullName>
        <ecNumber evidence="8">3.4.11.1</ecNumber>
    </recommendedName>
    <alternativeName>
        <fullName evidence="8">Leucine aminopeptidase</fullName>
        <shortName evidence="8">LAP</shortName>
        <ecNumber evidence="8">3.4.11.10</ecNumber>
    </alternativeName>
    <alternativeName>
        <fullName evidence="8">Leucyl aminopeptidase</fullName>
    </alternativeName>
</protein>
<dbReference type="PANTHER" id="PTHR11963:SF23">
    <property type="entry name" value="CYTOSOL AMINOPEPTIDASE"/>
    <property type="match status" value="1"/>
</dbReference>
<feature type="domain" description="Cytosol aminopeptidase" evidence="9">
    <location>
        <begin position="334"/>
        <end position="341"/>
    </location>
</feature>
<name>A0ABP8D4D6_9ACTN</name>
<keyword evidence="8" id="KW-0963">Cytoplasm</keyword>
<proteinExistence type="inferred from homology"/>
<feature type="binding site" evidence="8">
    <location>
        <position position="277"/>
    </location>
    <ligand>
        <name>Mn(2+)</name>
        <dbReference type="ChEBI" id="CHEBI:29035"/>
        <label>2</label>
    </ligand>
</feature>
<comment type="catalytic activity">
    <reaction evidence="2 8">
        <text>Release of an N-terminal amino acid, preferentially leucine, but not glutamic or aspartic acids.</text>
        <dbReference type="EC" id="3.4.11.10"/>
    </reaction>
</comment>
<dbReference type="InterPro" id="IPR011356">
    <property type="entry name" value="Leucine_aapep/pepB"/>
</dbReference>
<dbReference type="EC" id="3.4.11.1" evidence="8"/>
<dbReference type="EMBL" id="BAABAT010000004">
    <property type="protein sequence ID" value="GAA4247123.1"/>
    <property type="molecule type" value="Genomic_DNA"/>
</dbReference>
<keyword evidence="11" id="KW-1185">Reference proteome</keyword>
<sequence length="489" mass="50934">MLDIRFAAARSASGAVAVVVPSGAPSGALDLLKLGPADLAECEAFLEDVEHSGSAGTVHTLPRPARKPSRLLFVGIGEADEAGWRAAGAALARSARSETSLRVLVPQDTAADAVRGLAEGLWLASYRFRLTDAEPDPLRRVTIALPGNAPAPDALTAALDQARAVVTATLLARDLTNMPSDRKTPAWFARQVVKAATGVPGLTVEVREPAYLAAQGFNAILAVGRGAASERGPRLVELSWRPRGAKRHVVLVGKGITFDTGGICIKPLSGMKLMRKDMGGAAAVIGATLAAAEMRLPVRITALAPLAENAVGADAMRPGDVVTHYGGITTEILNTDAEGRLVLGDAMAYAVRRLRPDVMIDLATLTGAQGVALGKRTAALYSHSDTLAGALATAAAASGESVWRMPLNEDYAEEIDGDLTDVVNSTDIGAGSVLAALYLREFTGAMRGNWAHVDMSSPAWSDSNDGELTKGATGWGVRTLTRWLEATVA</sequence>